<dbReference type="PANTHER" id="PTHR33372:SF2">
    <property type="entry name" value="PROTEIN CHAPERONE-LIKE PROTEIN OF POR1, CHLOROPLASTIC"/>
    <property type="match status" value="1"/>
</dbReference>
<accession>A0A6P5H212</accession>
<keyword evidence="1" id="KW-0472">Membrane</keyword>
<dbReference type="Pfam" id="PF11833">
    <property type="entry name" value="CPP1-like"/>
    <property type="match status" value="1"/>
</dbReference>
<sequence length="388" mass="43711">MVVMGQLERFVDGLKSKLKLLKAKKPYNKMDKTESMRVEIRSKRAQKLIAKNLKLVDSLGLISDALDPPPLLDSTRTDIKNQTRISSRLEGVGHAGELRSYPRGAETLPLRPLGHHHLSPFPDHPRVSSSLKMNALFVSNPPSSYSPPFHRPRTYQKEARRVSFVGFRSPRCTMDLSIGGGGYNYENAPKFSRMNVWDPYKRLGVTRDASEEEIRGARNFLLEQYAAHEASMESIEAAYEKILMKSFRERKKSKINLKSRLKKKVEESPSWVQTLLSYFEIPPADVALRRLFLFAFMGGWSIINSAETGPAFQVALSLLSCIYFLNDKMKNVVRASLTGFGALVVGWIVGSILVPVVPTAILPPTWTLELLTSLVSYVFLFLACTFLK</sequence>
<evidence type="ECO:0000256" key="1">
    <source>
        <dbReference type="SAM" id="Phobius"/>
    </source>
</evidence>
<dbReference type="InterPro" id="IPR021788">
    <property type="entry name" value="CPP1-like"/>
</dbReference>
<dbReference type="GO" id="GO:0031969">
    <property type="term" value="C:chloroplast membrane"/>
    <property type="evidence" value="ECO:0007669"/>
    <property type="project" value="TreeGrafter"/>
</dbReference>
<evidence type="ECO:0000313" key="3">
    <source>
        <dbReference type="RefSeq" id="XP_020114097.1"/>
    </source>
</evidence>
<keyword evidence="1" id="KW-1133">Transmembrane helix</keyword>
<evidence type="ECO:0000313" key="2">
    <source>
        <dbReference type="Proteomes" id="UP000515123"/>
    </source>
</evidence>
<dbReference type="RefSeq" id="XP_020114097.1">
    <property type="nucleotide sequence ID" value="XM_020258508.1"/>
</dbReference>
<organism evidence="2 3">
    <name type="scientific">Ananas comosus</name>
    <name type="common">Pineapple</name>
    <name type="synonym">Ananas ananas</name>
    <dbReference type="NCBI Taxonomy" id="4615"/>
    <lineage>
        <taxon>Eukaryota</taxon>
        <taxon>Viridiplantae</taxon>
        <taxon>Streptophyta</taxon>
        <taxon>Embryophyta</taxon>
        <taxon>Tracheophyta</taxon>
        <taxon>Spermatophyta</taxon>
        <taxon>Magnoliopsida</taxon>
        <taxon>Liliopsida</taxon>
        <taxon>Poales</taxon>
        <taxon>Bromeliaceae</taxon>
        <taxon>Bromelioideae</taxon>
        <taxon>Ananas</taxon>
    </lineage>
</organism>
<protein>
    <submittedName>
        <fullName evidence="3">Protein CHAPERONE-LIKE PROTEIN OF POR1, chloroplastic</fullName>
    </submittedName>
</protein>
<reference evidence="3" key="2">
    <citation type="submission" date="2025-08" db="UniProtKB">
        <authorList>
            <consortium name="RefSeq"/>
        </authorList>
    </citation>
    <scope>IDENTIFICATION</scope>
    <source>
        <tissue evidence="3">Leaf</tissue>
    </source>
</reference>
<gene>
    <name evidence="3" type="primary">LOC109728157</name>
</gene>
<reference evidence="2" key="1">
    <citation type="journal article" date="2015" name="Nat. Genet.">
        <title>The pineapple genome and the evolution of CAM photosynthesis.</title>
        <authorList>
            <person name="Ming R."/>
            <person name="VanBuren R."/>
            <person name="Wai C.M."/>
            <person name="Tang H."/>
            <person name="Schatz M.C."/>
            <person name="Bowers J.E."/>
            <person name="Lyons E."/>
            <person name="Wang M.L."/>
            <person name="Chen J."/>
            <person name="Biggers E."/>
            <person name="Zhang J."/>
            <person name="Huang L."/>
            <person name="Zhang L."/>
            <person name="Miao W."/>
            <person name="Zhang J."/>
            <person name="Ye Z."/>
            <person name="Miao C."/>
            <person name="Lin Z."/>
            <person name="Wang H."/>
            <person name="Zhou H."/>
            <person name="Yim W.C."/>
            <person name="Priest H.D."/>
            <person name="Zheng C."/>
            <person name="Woodhouse M."/>
            <person name="Edger P.P."/>
            <person name="Guyot R."/>
            <person name="Guo H.B."/>
            <person name="Guo H."/>
            <person name="Zheng G."/>
            <person name="Singh R."/>
            <person name="Sharma A."/>
            <person name="Min X."/>
            <person name="Zheng Y."/>
            <person name="Lee H."/>
            <person name="Gurtowski J."/>
            <person name="Sedlazeck F.J."/>
            <person name="Harkess A."/>
            <person name="McKain M.R."/>
            <person name="Liao Z."/>
            <person name="Fang J."/>
            <person name="Liu J."/>
            <person name="Zhang X."/>
            <person name="Zhang Q."/>
            <person name="Hu W."/>
            <person name="Qin Y."/>
            <person name="Wang K."/>
            <person name="Chen L.Y."/>
            <person name="Shirley N."/>
            <person name="Lin Y.R."/>
            <person name="Liu L.Y."/>
            <person name="Hernandez A.G."/>
            <person name="Wright C.L."/>
            <person name="Bulone V."/>
            <person name="Tuskan G.A."/>
            <person name="Heath K."/>
            <person name="Zee F."/>
            <person name="Moore P.H."/>
            <person name="Sunkar R."/>
            <person name="Leebens-Mack J.H."/>
            <person name="Mockler T."/>
            <person name="Bennetzen J.L."/>
            <person name="Freeling M."/>
            <person name="Sankoff D."/>
            <person name="Paterson A.H."/>
            <person name="Zhu X."/>
            <person name="Yang X."/>
            <person name="Smith J.A."/>
            <person name="Cushman J.C."/>
            <person name="Paull R.E."/>
            <person name="Yu Q."/>
        </authorList>
    </citation>
    <scope>NUCLEOTIDE SEQUENCE [LARGE SCALE GENOMIC DNA]</scope>
    <source>
        <strain evidence="2">cv. F153</strain>
    </source>
</reference>
<feature type="transmembrane region" description="Helical" evidence="1">
    <location>
        <begin position="309"/>
        <end position="325"/>
    </location>
</feature>
<dbReference type="OrthoDB" id="2014563at2759"/>
<keyword evidence="1" id="KW-0812">Transmembrane</keyword>
<dbReference type="AlphaFoldDB" id="A0A6P5H212"/>
<feature type="transmembrane region" description="Helical" evidence="1">
    <location>
        <begin position="337"/>
        <end position="358"/>
    </location>
</feature>
<dbReference type="Proteomes" id="UP000515123">
    <property type="component" value="Linkage group 2"/>
</dbReference>
<keyword evidence="2" id="KW-1185">Reference proteome</keyword>
<dbReference type="PANTHER" id="PTHR33372">
    <property type="match status" value="1"/>
</dbReference>
<feature type="transmembrane region" description="Helical" evidence="1">
    <location>
        <begin position="370"/>
        <end position="387"/>
    </location>
</feature>
<name>A0A6P5H212_ANACO</name>
<dbReference type="GeneID" id="109728157"/>
<proteinExistence type="predicted"/>